<sequence>MNRLLYQNGIYVYDYLISIHRMGLLIAVRRIEFVEYVVLFWRTDMPFRLQKQYAVLSRRLDMPHPTGGYVVSVKVIIDTPNQEQIITRILVMSWRRYTISSLLDTT</sequence>
<evidence type="ECO:0000313" key="2">
    <source>
        <dbReference type="Proteomes" id="UP001151760"/>
    </source>
</evidence>
<dbReference type="Proteomes" id="UP001151760">
    <property type="component" value="Unassembled WGS sequence"/>
</dbReference>
<keyword evidence="2" id="KW-1185">Reference proteome</keyword>
<gene>
    <name evidence="1" type="ORF">Tco_0769752</name>
</gene>
<dbReference type="EMBL" id="BQNB010011173">
    <property type="protein sequence ID" value="GJS87116.1"/>
    <property type="molecule type" value="Genomic_DNA"/>
</dbReference>
<feature type="non-terminal residue" evidence="1">
    <location>
        <position position="106"/>
    </location>
</feature>
<evidence type="ECO:0000313" key="1">
    <source>
        <dbReference type="EMBL" id="GJS87116.1"/>
    </source>
</evidence>
<comment type="caution">
    <text evidence="1">The sequence shown here is derived from an EMBL/GenBank/DDBJ whole genome shotgun (WGS) entry which is preliminary data.</text>
</comment>
<accession>A0ABQ4ZC43</accession>
<protein>
    <submittedName>
        <fullName evidence="1">Uncharacterized protein</fullName>
    </submittedName>
</protein>
<name>A0ABQ4ZC43_9ASTR</name>
<proteinExistence type="predicted"/>
<organism evidence="1 2">
    <name type="scientific">Tanacetum coccineum</name>
    <dbReference type="NCBI Taxonomy" id="301880"/>
    <lineage>
        <taxon>Eukaryota</taxon>
        <taxon>Viridiplantae</taxon>
        <taxon>Streptophyta</taxon>
        <taxon>Embryophyta</taxon>
        <taxon>Tracheophyta</taxon>
        <taxon>Spermatophyta</taxon>
        <taxon>Magnoliopsida</taxon>
        <taxon>eudicotyledons</taxon>
        <taxon>Gunneridae</taxon>
        <taxon>Pentapetalae</taxon>
        <taxon>asterids</taxon>
        <taxon>campanulids</taxon>
        <taxon>Asterales</taxon>
        <taxon>Asteraceae</taxon>
        <taxon>Asteroideae</taxon>
        <taxon>Anthemideae</taxon>
        <taxon>Anthemidinae</taxon>
        <taxon>Tanacetum</taxon>
    </lineage>
</organism>
<reference evidence="1" key="2">
    <citation type="submission" date="2022-01" db="EMBL/GenBank/DDBJ databases">
        <authorList>
            <person name="Yamashiro T."/>
            <person name="Shiraishi A."/>
            <person name="Satake H."/>
            <person name="Nakayama K."/>
        </authorList>
    </citation>
    <scope>NUCLEOTIDE SEQUENCE</scope>
</reference>
<reference evidence="1" key="1">
    <citation type="journal article" date="2022" name="Int. J. Mol. Sci.">
        <title>Draft Genome of Tanacetum Coccineum: Genomic Comparison of Closely Related Tanacetum-Family Plants.</title>
        <authorList>
            <person name="Yamashiro T."/>
            <person name="Shiraishi A."/>
            <person name="Nakayama K."/>
            <person name="Satake H."/>
        </authorList>
    </citation>
    <scope>NUCLEOTIDE SEQUENCE</scope>
</reference>